<feature type="binding site" description="covalent" evidence="8">
    <location>
        <position position="135"/>
    </location>
    <ligand>
        <name>heme c</name>
        <dbReference type="ChEBI" id="CHEBI:61717"/>
        <label>2</label>
    </ligand>
</feature>
<dbReference type="InterPro" id="IPR036909">
    <property type="entry name" value="Cyt_c-like_dom_sf"/>
</dbReference>
<dbReference type="InterPro" id="IPR050597">
    <property type="entry name" value="Cytochrome_c_Oxidase_Subunit"/>
</dbReference>
<comment type="subcellular location">
    <subcellularLocation>
        <location evidence="1">Periplasm</location>
    </subcellularLocation>
</comment>
<dbReference type="PROSITE" id="PS51007">
    <property type="entry name" value="CYTC"/>
    <property type="match status" value="2"/>
</dbReference>
<dbReference type="GO" id="GO:0042597">
    <property type="term" value="C:periplasmic space"/>
    <property type="evidence" value="ECO:0007669"/>
    <property type="project" value="UniProtKB-SubCell"/>
</dbReference>
<keyword evidence="5" id="KW-0574">Periplasm</keyword>
<gene>
    <name evidence="12" type="ORF">E4680_05745</name>
</gene>
<feature type="binding site" description="axial binding residue" evidence="9">
    <location>
        <position position="136"/>
    </location>
    <ligand>
        <name>heme c</name>
        <dbReference type="ChEBI" id="CHEBI:61717"/>
        <label>2</label>
    </ligand>
    <ligandPart>
        <name>Fe</name>
        <dbReference type="ChEBI" id="CHEBI:18248"/>
    </ligandPart>
</feature>
<accession>A0A4Z0F9P5</accession>
<evidence type="ECO:0000256" key="5">
    <source>
        <dbReference type="ARBA" id="ARBA00022764"/>
    </source>
</evidence>
<evidence type="ECO:0000256" key="2">
    <source>
        <dbReference type="ARBA" id="ARBA00022448"/>
    </source>
</evidence>
<dbReference type="SUPFAM" id="SSF46626">
    <property type="entry name" value="Cytochrome c"/>
    <property type="match status" value="2"/>
</dbReference>
<feature type="domain" description="Cytochrome c" evidence="11">
    <location>
        <begin position="19"/>
        <end position="102"/>
    </location>
</feature>
<dbReference type="PANTHER" id="PTHR33751:SF9">
    <property type="entry name" value="CYTOCHROME C4"/>
    <property type="match status" value="1"/>
</dbReference>
<feature type="signal peptide" evidence="10">
    <location>
        <begin position="1"/>
        <end position="22"/>
    </location>
</feature>
<dbReference type="PIRSF" id="PIRSF000005">
    <property type="entry name" value="Cytochrome_c4"/>
    <property type="match status" value="1"/>
</dbReference>
<evidence type="ECO:0000256" key="9">
    <source>
        <dbReference type="PIRSR" id="PIRSR000005-2"/>
    </source>
</evidence>
<evidence type="ECO:0000256" key="7">
    <source>
        <dbReference type="ARBA" id="ARBA00023004"/>
    </source>
</evidence>
<dbReference type="GO" id="GO:0005506">
    <property type="term" value="F:iron ion binding"/>
    <property type="evidence" value="ECO:0007669"/>
    <property type="project" value="InterPro"/>
</dbReference>
<evidence type="ECO:0000256" key="1">
    <source>
        <dbReference type="ARBA" id="ARBA00004418"/>
    </source>
</evidence>
<dbReference type="Proteomes" id="UP000297890">
    <property type="component" value="Unassembled WGS sequence"/>
</dbReference>
<dbReference type="Gene3D" id="1.10.760.10">
    <property type="entry name" value="Cytochrome c-like domain"/>
    <property type="match status" value="2"/>
</dbReference>
<proteinExistence type="predicted"/>
<dbReference type="PANTHER" id="PTHR33751">
    <property type="entry name" value="CBB3-TYPE CYTOCHROME C OXIDASE SUBUNIT FIXP"/>
    <property type="match status" value="1"/>
</dbReference>
<keyword evidence="6" id="KW-0249">Electron transport</keyword>
<reference evidence="12 13" key="1">
    <citation type="journal article" date="2019" name="ISME J.">
        <title>Candidatus Macondimonas diazotrophica, a novel gammaproteobacterial genus dominating crude-oil-contaminated coastal sediments.</title>
        <authorList>
            <person name="Karthikeyan S."/>
            <person name="Konstantinidis K."/>
        </authorList>
    </citation>
    <scope>NUCLEOTIDE SEQUENCE [LARGE SCALE GENOMIC DNA]</scope>
    <source>
        <strain evidence="12 13">KTK01</strain>
    </source>
</reference>
<feature type="domain" description="Cytochrome c" evidence="11">
    <location>
        <begin position="111"/>
        <end position="203"/>
    </location>
</feature>
<protein>
    <submittedName>
        <fullName evidence="12">Cytochrome c4</fullName>
    </submittedName>
</protein>
<dbReference type="Pfam" id="PF00034">
    <property type="entry name" value="Cytochrom_C"/>
    <property type="match status" value="2"/>
</dbReference>
<keyword evidence="3 8" id="KW-0349">Heme</keyword>
<feature type="chain" id="PRO_5021201793" evidence="10">
    <location>
        <begin position="23"/>
        <end position="203"/>
    </location>
</feature>
<evidence type="ECO:0000256" key="3">
    <source>
        <dbReference type="ARBA" id="ARBA00022617"/>
    </source>
</evidence>
<evidence type="ECO:0000256" key="6">
    <source>
        <dbReference type="ARBA" id="ARBA00022982"/>
    </source>
</evidence>
<keyword evidence="7 9" id="KW-0408">Iron</keyword>
<organism evidence="12 13">
    <name type="scientific">Candidatus Macondimonas diazotrophica</name>
    <dbReference type="NCBI Taxonomy" id="2305248"/>
    <lineage>
        <taxon>Bacteria</taxon>
        <taxon>Pseudomonadati</taxon>
        <taxon>Pseudomonadota</taxon>
        <taxon>Gammaproteobacteria</taxon>
        <taxon>Chromatiales</taxon>
        <taxon>Ectothiorhodospiraceae</taxon>
        <taxon>Candidatus Macondimonas</taxon>
    </lineage>
</organism>
<feature type="binding site" description="axial binding residue" evidence="9">
    <location>
        <position position="180"/>
    </location>
    <ligand>
        <name>heme c</name>
        <dbReference type="ChEBI" id="CHEBI:61717"/>
        <label>2</label>
    </ligand>
    <ligandPart>
        <name>Fe</name>
        <dbReference type="ChEBI" id="CHEBI:18248"/>
    </ligandPart>
</feature>
<evidence type="ECO:0000313" key="12">
    <source>
        <dbReference type="EMBL" id="TFZ83135.1"/>
    </source>
</evidence>
<evidence type="ECO:0000256" key="8">
    <source>
        <dbReference type="PIRSR" id="PIRSR000005-1"/>
    </source>
</evidence>
<keyword evidence="10" id="KW-0732">Signal</keyword>
<comment type="caution">
    <text evidence="12">The sequence shown here is derived from an EMBL/GenBank/DDBJ whole genome shotgun (WGS) entry which is preliminary data.</text>
</comment>
<dbReference type="AlphaFoldDB" id="A0A4Z0F9P5"/>
<feature type="binding site" description="covalent" evidence="8">
    <location>
        <position position="36"/>
    </location>
    <ligand>
        <name>heme c</name>
        <dbReference type="ChEBI" id="CHEBI:61717"/>
        <label>1</label>
    </ligand>
</feature>
<comment type="PTM">
    <text evidence="8">Binds 2 heme c groups covalently per subunit.</text>
</comment>
<evidence type="ECO:0000313" key="13">
    <source>
        <dbReference type="Proteomes" id="UP000297890"/>
    </source>
</evidence>
<dbReference type="GO" id="GO:0009055">
    <property type="term" value="F:electron transfer activity"/>
    <property type="evidence" value="ECO:0007669"/>
    <property type="project" value="InterPro"/>
</dbReference>
<feature type="binding site" description="axial binding residue" evidence="9">
    <location>
        <position position="40"/>
    </location>
    <ligand>
        <name>heme c</name>
        <dbReference type="ChEBI" id="CHEBI:61717"/>
        <label>1</label>
    </ligand>
    <ligandPart>
        <name>Fe</name>
        <dbReference type="ChEBI" id="CHEBI:18248"/>
    </ligandPart>
</feature>
<evidence type="ECO:0000256" key="10">
    <source>
        <dbReference type="SAM" id="SignalP"/>
    </source>
</evidence>
<keyword evidence="13" id="KW-1185">Reference proteome</keyword>
<dbReference type="GO" id="GO:0020037">
    <property type="term" value="F:heme binding"/>
    <property type="evidence" value="ECO:0007669"/>
    <property type="project" value="InterPro"/>
</dbReference>
<feature type="binding site" description="axial binding residue" evidence="9">
    <location>
        <position position="79"/>
    </location>
    <ligand>
        <name>heme c</name>
        <dbReference type="ChEBI" id="CHEBI:61717"/>
        <label>1</label>
    </ligand>
    <ligandPart>
        <name>Fe</name>
        <dbReference type="ChEBI" id="CHEBI:18248"/>
    </ligandPart>
</feature>
<sequence length="203" mass="21214">MNRLFAVSLMLIGLCVSGAAAAAGNPEAGQQKAAPCAACHGLDGNSTNPQWPKLAGQNPEYTMSQLQAFKNGNRQNPVMAPMAMGLSEEDMADLAAYFAKQRPQIGGADPALAEAGGKLYRGGNKESGVSACMACHGPRGAGNGPAGYPKLAGQHAQYTKMQLEAYRRGERGSSPTGQIMQSVAKRMSNQEIEAVSSYIEGLH</sequence>
<feature type="binding site" description="covalent" evidence="8">
    <location>
        <position position="39"/>
    </location>
    <ligand>
        <name>heme c</name>
        <dbReference type="ChEBI" id="CHEBI:61717"/>
        <label>1</label>
    </ligand>
</feature>
<dbReference type="InterPro" id="IPR009056">
    <property type="entry name" value="Cyt_c-like_dom"/>
</dbReference>
<keyword evidence="2" id="KW-0813">Transport</keyword>
<keyword evidence="4 9" id="KW-0479">Metal-binding</keyword>
<dbReference type="RefSeq" id="WP_135281435.1">
    <property type="nucleotide sequence ID" value="NZ_SRIO01000005.1"/>
</dbReference>
<dbReference type="InterPro" id="IPR024167">
    <property type="entry name" value="Cytochrome_c4-like"/>
</dbReference>
<evidence type="ECO:0000256" key="4">
    <source>
        <dbReference type="ARBA" id="ARBA00022723"/>
    </source>
</evidence>
<dbReference type="EMBL" id="SRIO01000005">
    <property type="protein sequence ID" value="TFZ83135.1"/>
    <property type="molecule type" value="Genomic_DNA"/>
</dbReference>
<feature type="binding site" description="covalent" evidence="8">
    <location>
        <position position="132"/>
    </location>
    <ligand>
        <name>heme c</name>
        <dbReference type="ChEBI" id="CHEBI:61717"/>
        <label>2</label>
    </ligand>
</feature>
<name>A0A4Z0F9P5_9GAMM</name>
<evidence type="ECO:0000259" key="11">
    <source>
        <dbReference type="PROSITE" id="PS51007"/>
    </source>
</evidence>
<dbReference type="OrthoDB" id="9773456at2"/>